<keyword evidence="19" id="KW-1185">Reference proteome</keyword>
<dbReference type="CDD" id="cd16461">
    <property type="entry name" value="RING-H2_EL5-like"/>
    <property type="match status" value="1"/>
</dbReference>
<evidence type="ECO:0000256" key="14">
    <source>
        <dbReference type="PROSITE-ProRule" id="PRU00175"/>
    </source>
</evidence>
<comment type="pathway">
    <text evidence="3">Protein modification; protein ubiquitination.</text>
</comment>
<keyword evidence="8 14" id="KW-0863">Zinc-finger</keyword>
<evidence type="ECO:0000256" key="6">
    <source>
        <dbReference type="ARBA" id="ARBA00022692"/>
    </source>
</evidence>
<dbReference type="PANTHER" id="PTHR46913">
    <property type="entry name" value="RING-H2 FINGER PROTEIN ATL16"/>
    <property type="match status" value="1"/>
</dbReference>
<keyword evidence="5" id="KW-0808">Transferase</keyword>
<dbReference type="GO" id="GO:0016567">
    <property type="term" value="P:protein ubiquitination"/>
    <property type="evidence" value="ECO:0007669"/>
    <property type="project" value="InterPro"/>
</dbReference>
<reference evidence="18 19" key="1">
    <citation type="journal article" date="2021" name="Hortic Res">
        <title>The domestication of Cucurbita argyrosperma as revealed by the genome of its wild relative.</title>
        <authorList>
            <person name="Barrera-Redondo J."/>
            <person name="Sanchez-de la Vega G."/>
            <person name="Aguirre-Liguori J.A."/>
            <person name="Castellanos-Morales G."/>
            <person name="Gutierrez-Guerrero Y.T."/>
            <person name="Aguirre-Dugua X."/>
            <person name="Aguirre-Planter E."/>
            <person name="Tenaillon M.I."/>
            <person name="Lira-Saade R."/>
            <person name="Eguiarte L.E."/>
        </authorList>
    </citation>
    <scope>NUCLEOTIDE SEQUENCE [LARGE SCALE GENOMIC DNA]</scope>
    <source>
        <strain evidence="18">JBR-2021</strain>
    </source>
</reference>
<dbReference type="GO" id="GO:0008270">
    <property type="term" value="F:zinc ion binding"/>
    <property type="evidence" value="ECO:0007669"/>
    <property type="project" value="UniProtKB-KW"/>
</dbReference>
<feature type="compositionally biased region" description="Polar residues" evidence="15">
    <location>
        <begin position="254"/>
        <end position="269"/>
    </location>
</feature>
<evidence type="ECO:0000256" key="9">
    <source>
        <dbReference type="ARBA" id="ARBA00022786"/>
    </source>
</evidence>
<dbReference type="SMART" id="SM00184">
    <property type="entry name" value="RING"/>
    <property type="match status" value="1"/>
</dbReference>
<comment type="similarity">
    <text evidence="13">Belongs to the RING-type zinc finger family. ATL subfamily.</text>
</comment>
<proteinExistence type="inferred from homology"/>
<evidence type="ECO:0000256" key="12">
    <source>
        <dbReference type="ARBA" id="ARBA00023136"/>
    </source>
</evidence>
<dbReference type="EMBL" id="JAGKQH010000017">
    <property type="protein sequence ID" value="KAG6575407.1"/>
    <property type="molecule type" value="Genomic_DNA"/>
</dbReference>
<dbReference type="FunFam" id="3.30.40.10:FF:000475">
    <property type="entry name" value="RING-H2 finger protein ATL3"/>
    <property type="match status" value="1"/>
</dbReference>
<gene>
    <name evidence="18" type="primary">ATL3</name>
    <name evidence="18" type="ORF">SDJN03_26046</name>
</gene>
<name>A0AAV6M5V7_9ROSI</name>
<comment type="caution">
    <text evidence="18">The sequence shown here is derived from an EMBL/GenBank/DDBJ whole genome shotgun (WGS) entry which is preliminary data.</text>
</comment>
<dbReference type="EC" id="2.3.2.27" evidence="4"/>
<feature type="domain" description="RING-type" evidence="17">
    <location>
        <begin position="104"/>
        <end position="146"/>
    </location>
</feature>
<comment type="catalytic activity">
    <reaction evidence="1">
        <text>S-ubiquitinyl-[E2 ubiquitin-conjugating enzyme]-L-cysteine + [acceptor protein]-L-lysine = [E2 ubiquitin-conjugating enzyme]-L-cysteine + N(6)-ubiquitinyl-[acceptor protein]-L-lysine.</text>
        <dbReference type="EC" id="2.3.2.27"/>
    </reaction>
</comment>
<evidence type="ECO:0000313" key="18">
    <source>
        <dbReference type="EMBL" id="KAG6575407.1"/>
    </source>
</evidence>
<evidence type="ECO:0000256" key="10">
    <source>
        <dbReference type="ARBA" id="ARBA00022833"/>
    </source>
</evidence>
<evidence type="ECO:0000256" key="7">
    <source>
        <dbReference type="ARBA" id="ARBA00022723"/>
    </source>
</evidence>
<evidence type="ECO:0000256" key="3">
    <source>
        <dbReference type="ARBA" id="ARBA00004906"/>
    </source>
</evidence>
<keyword evidence="11 16" id="KW-1133">Transmembrane helix</keyword>
<evidence type="ECO:0000256" key="5">
    <source>
        <dbReference type="ARBA" id="ARBA00022679"/>
    </source>
</evidence>
<evidence type="ECO:0000256" key="4">
    <source>
        <dbReference type="ARBA" id="ARBA00012483"/>
    </source>
</evidence>
<keyword evidence="7" id="KW-0479">Metal-binding</keyword>
<feature type="transmembrane region" description="Helical" evidence="16">
    <location>
        <begin position="25"/>
        <end position="46"/>
    </location>
</feature>
<accession>A0AAV6M5V7</accession>
<dbReference type="PROSITE" id="PS50089">
    <property type="entry name" value="ZF_RING_2"/>
    <property type="match status" value="1"/>
</dbReference>
<keyword evidence="9" id="KW-0833">Ubl conjugation pathway</keyword>
<dbReference type="InterPro" id="IPR044600">
    <property type="entry name" value="ATL1/ATL16-like"/>
</dbReference>
<sequence length="269" mass="29045">MEEDHASRINRLFGGSFAMELTGKIMVATILILFLVIVFVLILHLYSRWLLSSIDESTPYSSASQRSDQESAVVPLWNGLDAAVLRSLPVVVFSPGDFEEGMECAVCLMELGEGEKARLLPRCNHGFHVDCIDMWFKSNSTCPLCRKPVAPKCSYPTEVNSAEDLASGCSMEVSSRGVCLEEAQTSSSSSANTRAEGMVVIDIPNMPSTSTSTAGAGAGAGADTCFADEEMKSVVTNKLRTLKRLLSREKRIGNNPTSSDLEQEGMGQS</sequence>
<comment type="subcellular location">
    <subcellularLocation>
        <location evidence="2">Membrane</location>
        <topology evidence="2">Single-pass membrane protein</topology>
    </subcellularLocation>
</comment>
<evidence type="ECO:0000256" key="2">
    <source>
        <dbReference type="ARBA" id="ARBA00004167"/>
    </source>
</evidence>
<feature type="region of interest" description="Disordered" evidence="15">
    <location>
        <begin position="246"/>
        <end position="269"/>
    </location>
</feature>
<organism evidence="18 19">
    <name type="scientific">Cucurbita argyrosperma subsp. sororia</name>
    <dbReference type="NCBI Taxonomy" id="37648"/>
    <lineage>
        <taxon>Eukaryota</taxon>
        <taxon>Viridiplantae</taxon>
        <taxon>Streptophyta</taxon>
        <taxon>Embryophyta</taxon>
        <taxon>Tracheophyta</taxon>
        <taxon>Spermatophyta</taxon>
        <taxon>Magnoliopsida</taxon>
        <taxon>eudicotyledons</taxon>
        <taxon>Gunneridae</taxon>
        <taxon>Pentapetalae</taxon>
        <taxon>rosids</taxon>
        <taxon>fabids</taxon>
        <taxon>Cucurbitales</taxon>
        <taxon>Cucurbitaceae</taxon>
        <taxon>Cucurbiteae</taxon>
        <taxon>Cucurbita</taxon>
    </lineage>
</organism>
<evidence type="ECO:0000256" key="13">
    <source>
        <dbReference type="ARBA" id="ARBA00024209"/>
    </source>
</evidence>
<keyword evidence="10" id="KW-0862">Zinc</keyword>
<evidence type="ECO:0000313" key="19">
    <source>
        <dbReference type="Proteomes" id="UP000685013"/>
    </source>
</evidence>
<feature type="non-terminal residue" evidence="18">
    <location>
        <position position="1"/>
    </location>
</feature>
<dbReference type="Proteomes" id="UP000685013">
    <property type="component" value="Chromosome 17"/>
</dbReference>
<dbReference type="AlphaFoldDB" id="A0AAV6M5V7"/>
<dbReference type="GO" id="GO:0016020">
    <property type="term" value="C:membrane"/>
    <property type="evidence" value="ECO:0007669"/>
    <property type="project" value="UniProtKB-SubCell"/>
</dbReference>
<evidence type="ECO:0000256" key="16">
    <source>
        <dbReference type="SAM" id="Phobius"/>
    </source>
</evidence>
<evidence type="ECO:0000256" key="15">
    <source>
        <dbReference type="SAM" id="MobiDB-lite"/>
    </source>
</evidence>
<evidence type="ECO:0000256" key="1">
    <source>
        <dbReference type="ARBA" id="ARBA00000900"/>
    </source>
</evidence>
<keyword evidence="6 16" id="KW-0812">Transmembrane</keyword>
<dbReference type="Pfam" id="PF13639">
    <property type="entry name" value="zf-RING_2"/>
    <property type="match status" value="1"/>
</dbReference>
<keyword evidence="12 16" id="KW-0472">Membrane</keyword>
<dbReference type="GO" id="GO:0061630">
    <property type="term" value="F:ubiquitin protein ligase activity"/>
    <property type="evidence" value="ECO:0007669"/>
    <property type="project" value="UniProtKB-EC"/>
</dbReference>
<evidence type="ECO:0000259" key="17">
    <source>
        <dbReference type="PROSITE" id="PS50089"/>
    </source>
</evidence>
<evidence type="ECO:0000256" key="11">
    <source>
        <dbReference type="ARBA" id="ARBA00022989"/>
    </source>
</evidence>
<protein>
    <recommendedName>
        <fullName evidence="4">RING-type E3 ubiquitin transferase</fullName>
        <ecNumber evidence="4">2.3.2.27</ecNumber>
    </recommendedName>
</protein>
<evidence type="ECO:0000256" key="8">
    <source>
        <dbReference type="ARBA" id="ARBA00022771"/>
    </source>
</evidence>
<dbReference type="PANTHER" id="PTHR46913:SF1">
    <property type="entry name" value="RING-H2 FINGER PROTEIN ATL16"/>
    <property type="match status" value="1"/>
</dbReference>
<dbReference type="InterPro" id="IPR001841">
    <property type="entry name" value="Znf_RING"/>
</dbReference>